<dbReference type="SUPFAM" id="SSF46785">
    <property type="entry name" value="Winged helix' DNA-binding domain"/>
    <property type="match status" value="1"/>
</dbReference>
<dbReference type="EMBL" id="SNZP01000005">
    <property type="protein sequence ID" value="TDR80272.1"/>
    <property type="molecule type" value="Genomic_DNA"/>
</dbReference>
<dbReference type="PROSITE" id="PS50949">
    <property type="entry name" value="HTH_GNTR"/>
    <property type="match status" value="1"/>
</dbReference>
<comment type="caution">
    <text evidence="8">The sequence shown here is derived from an EMBL/GenBank/DDBJ whole genome shotgun (WGS) entry which is preliminary data.</text>
</comment>
<dbReference type="InterPro" id="IPR036388">
    <property type="entry name" value="WH-like_DNA-bd_sf"/>
</dbReference>
<evidence type="ECO:0000256" key="3">
    <source>
        <dbReference type="ARBA" id="ARBA00022898"/>
    </source>
</evidence>
<dbReference type="GO" id="GO:0030170">
    <property type="term" value="F:pyridoxal phosphate binding"/>
    <property type="evidence" value="ECO:0007669"/>
    <property type="project" value="InterPro"/>
</dbReference>
<dbReference type="CDD" id="cd07377">
    <property type="entry name" value="WHTH_GntR"/>
    <property type="match status" value="1"/>
</dbReference>
<evidence type="ECO:0000256" key="4">
    <source>
        <dbReference type="ARBA" id="ARBA00023015"/>
    </source>
</evidence>
<dbReference type="Pfam" id="PF00392">
    <property type="entry name" value="GntR"/>
    <property type="match status" value="1"/>
</dbReference>
<dbReference type="GO" id="GO:0003677">
    <property type="term" value="F:DNA binding"/>
    <property type="evidence" value="ECO:0007669"/>
    <property type="project" value="UniProtKB-KW"/>
</dbReference>
<evidence type="ECO:0000256" key="2">
    <source>
        <dbReference type="ARBA" id="ARBA00021531"/>
    </source>
</evidence>
<dbReference type="InterPro" id="IPR015424">
    <property type="entry name" value="PyrdxlP-dep_Trfase"/>
</dbReference>
<keyword evidence="6" id="KW-0804">Transcription</keyword>
<dbReference type="PANTHER" id="PTHR46577:SF2">
    <property type="entry name" value="TRANSCRIPTIONAL REGULATORY PROTEIN"/>
    <property type="match status" value="1"/>
</dbReference>
<dbReference type="Pfam" id="PF00155">
    <property type="entry name" value="Aminotran_1_2"/>
    <property type="match status" value="1"/>
</dbReference>
<evidence type="ECO:0000313" key="9">
    <source>
        <dbReference type="Proteomes" id="UP000295611"/>
    </source>
</evidence>
<dbReference type="GO" id="GO:0003700">
    <property type="term" value="F:DNA-binding transcription factor activity"/>
    <property type="evidence" value="ECO:0007669"/>
    <property type="project" value="InterPro"/>
</dbReference>
<keyword evidence="3" id="KW-0663">Pyridoxal phosphate</keyword>
<dbReference type="PANTHER" id="PTHR46577">
    <property type="entry name" value="HTH-TYPE TRANSCRIPTIONAL REGULATORY PROTEIN GABR"/>
    <property type="match status" value="1"/>
</dbReference>
<sequence length="461" mass="51299">MNPQWKTPLTRVEQIELSVASAIEHGASAPGMRLPSIRKQATLLGVSPFTVAEAYDRLVARGMIESRRGSGFFVRSRTPRQIPGAPLMTELPVDEHWLLRNVYNQPDQGLPAGCGWLPPDWYDREAQQRALRAVARLAAPSAEYGDPRGFRGLRTWLAHTLSDKGILLNEQEILLTQGASSALHIASACLARPGETVFVDDPGYCNILSNLAFHGIQVVGVPWTSEGPDTAAMAELLKRHRPKAFITNPWLQNPTGASYTTQTAHQVLTLAEQHDFYVVEDNVSAELADWPQPTLAAMDGLARVIYIGSFSKSLSPALRVGYLAARGPLHEQMTRFKMMTGMTSPELNERIILAMLQESRQRRYLERLRNRLSQAQFRCADQFAAIGWQVFTRPSNGLFLLARPTVPHDSLALTRSARAAGFLLAPGNLFRPGSEVSPWLRFNVAFCQDTSLWDFLRTFNL</sequence>
<comment type="similarity">
    <text evidence="1">In the C-terminal section; belongs to the class-I pyridoxal-phosphate-dependent aminotransferase family.</text>
</comment>
<evidence type="ECO:0000313" key="8">
    <source>
        <dbReference type="EMBL" id="TDR80272.1"/>
    </source>
</evidence>
<gene>
    <name evidence="8" type="ORF">DFP86_105127</name>
</gene>
<evidence type="ECO:0000256" key="5">
    <source>
        <dbReference type="ARBA" id="ARBA00023125"/>
    </source>
</evidence>
<dbReference type="InterPro" id="IPR036390">
    <property type="entry name" value="WH_DNA-bd_sf"/>
</dbReference>
<feature type="domain" description="HTH gntR-type" evidence="7">
    <location>
        <begin position="9"/>
        <end position="77"/>
    </location>
</feature>
<dbReference type="Gene3D" id="1.10.10.10">
    <property type="entry name" value="Winged helix-like DNA-binding domain superfamily/Winged helix DNA-binding domain"/>
    <property type="match status" value="1"/>
</dbReference>
<dbReference type="InterPro" id="IPR015421">
    <property type="entry name" value="PyrdxlP-dep_Trfase_major"/>
</dbReference>
<protein>
    <recommendedName>
        <fullName evidence="2">Putative 8-amino-7-oxononanoate synthase</fullName>
    </recommendedName>
</protein>
<dbReference type="InterPro" id="IPR051446">
    <property type="entry name" value="HTH_trans_reg/aminotransferase"/>
</dbReference>
<accession>A0A4R7B8Q4</accession>
<name>A0A4R7B8Q4_9NEIS</name>
<organism evidence="8 9">
    <name type="scientific">Paludibacterium purpuratum</name>
    <dbReference type="NCBI Taxonomy" id="1144873"/>
    <lineage>
        <taxon>Bacteria</taxon>
        <taxon>Pseudomonadati</taxon>
        <taxon>Pseudomonadota</taxon>
        <taxon>Betaproteobacteria</taxon>
        <taxon>Neisseriales</taxon>
        <taxon>Chromobacteriaceae</taxon>
        <taxon>Paludibacterium</taxon>
    </lineage>
</organism>
<dbReference type="InterPro" id="IPR004839">
    <property type="entry name" value="Aminotransferase_I/II_large"/>
</dbReference>
<dbReference type="SUPFAM" id="SSF53383">
    <property type="entry name" value="PLP-dependent transferases"/>
    <property type="match status" value="1"/>
</dbReference>
<proteinExistence type="inferred from homology"/>
<keyword evidence="9" id="KW-1185">Reference proteome</keyword>
<keyword evidence="5" id="KW-0238">DNA-binding</keyword>
<dbReference type="SMART" id="SM00345">
    <property type="entry name" value="HTH_GNTR"/>
    <property type="match status" value="1"/>
</dbReference>
<keyword evidence="4" id="KW-0805">Transcription regulation</keyword>
<reference evidence="8 9" key="1">
    <citation type="submission" date="2019-03" db="EMBL/GenBank/DDBJ databases">
        <title>Genomic Encyclopedia of Type Strains, Phase III (KMG-III): the genomes of soil and plant-associated and newly described type strains.</title>
        <authorList>
            <person name="Whitman W."/>
        </authorList>
    </citation>
    <scope>NUCLEOTIDE SEQUENCE [LARGE SCALE GENOMIC DNA]</scope>
    <source>
        <strain evidence="8 9">CECT 8976</strain>
    </source>
</reference>
<evidence type="ECO:0000256" key="6">
    <source>
        <dbReference type="ARBA" id="ARBA00023163"/>
    </source>
</evidence>
<evidence type="ECO:0000259" key="7">
    <source>
        <dbReference type="PROSITE" id="PS50949"/>
    </source>
</evidence>
<dbReference type="CDD" id="cd00609">
    <property type="entry name" value="AAT_like"/>
    <property type="match status" value="1"/>
</dbReference>
<dbReference type="InterPro" id="IPR000524">
    <property type="entry name" value="Tscrpt_reg_HTH_GntR"/>
</dbReference>
<dbReference type="Gene3D" id="3.40.640.10">
    <property type="entry name" value="Type I PLP-dependent aspartate aminotransferase-like (Major domain)"/>
    <property type="match status" value="1"/>
</dbReference>
<dbReference type="Proteomes" id="UP000295611">
    <property type="component" value="Unassembled WGS sequence"/>
</dbReference>
<dbReference type="AlphaFoldDB" id="A0A4R7B8Q4"/>
<evidence type="ECO:0000256" key="1">
    <source>
        <dbReference type="ARBA" id="ARBA00005384"/>
    </source>
</evidence>